<accession>A0A5N6M754</accession>
<organism evidence="2 3">
    <name type="scientific">Mikania micrantha</name>
    <name type="common">bitter vine</name>
    <dbReference type="NCBI Taxonomy" id="192012"/>
    <lineage>
        <taxon>Eukaryota</taxon>
        <taxon>Viridiplantae</taxon>
        <taxon>Streptophyta</taxon>
        <taxon>Embryophyta</taxon>
        <taxon>Tracheophyta</taxon>
        <taxon>Spermatophyta</taxon>
        <taxon>Magnoliopsida</taxon>
        <taxon>eudicotyledons</taxon>
        <taxon>Gunneridae</taxon>
        <taxon>Pentapetalae</taxon>
        <taxon>asterids</taxon>
        <taxon>campanulids</taxon>
        <taxon>Asterales</taxon>
        <taxon>Asteraceae</taxon>
        <taxon>Asteroideae</taxon>
        <taxon>Heliantheae alliance</taxon>
        <taxon>Eupatorieae</taxon>
        <taxon>Mikania</taxon>
    </lineage>
</organism>
<name>A0A5N6M754_9ASTR</name>
<proteinExistence type="predicted"/>
<dbReference type="AlphaFoldDB" id="A0A5N6M754"/>
<feature type="transmembrane region" description="Helical" evidence="1">
    <location>
        <begin position="12"/>
        <end position="30"/>
    </location>
</feature>
<keyword evidence="1" id="KW-0472">Membrane</keyword>
<evidence type="ECO:0000313" key="2">
    <source>
        <dbReference type="EMBL" id="KAD3336440.1"/>
    </source>
</evidence>
<keyword evidence="1" id="KW-0812">Transmembrane</keyword>
<evidence type="ECO:0000313" key="3">
    <source>
        <dbReference type="Proteomes" id="UP000326396"/>
    </source>
</evidence>
<keyword evidence="1" id="KW-1133">Transmembrane helix</keyword>
<keyword evidence="3" id="KW-1185">Reference proteome</keyword>
<reference evidence="2 3" key="1">
    <citation type="submission" date="2019-05" db="EMBL/GenBank/DDBJ databases">
        <title>Mikania micrantha, genome provides insights into the molecular mechanism of rapid growth.</title>
        <authorList>
            <person name="Liu B."/>
        </authorList>
    </citation>
    <scope>NUCLEOTIDE SEQUENCE [LARGE SCALE GENOMIC DNA]</scope>
    <source>
        <strain evidence="2">NLD-2019</strain>
        <tissue evidence="2">Leaf</tissue>
    </source>
</reference>
<gene>
    <name evidence="2" type="ORF">E3N88_31959</name>
</gene>
<sequence length="100" mass="12118">MPRETRWKRNAMPDASILLLASLNLIYVLLQTKPKSFSLFVSQQFHQFSLLIRLQLHLLRFLLFIDAFWIWCYKVEVLCYSSFHFFDCPKVIVEFFFTFD</sequence>
<dbReference type="EMBL" id="SZYD01000016">
    <property type="protein sequence ID" value="KAD3336440.1"/>
    <property type="molecule type" value="Genomic_DNA"/>
</dbReference>
<protein>
    <submittedName>
        <fullName evidence="2">Uncharacterized protein</fullName>
    </submittedName>
</protein>
<dbReference type="Proteomes" id="UP000326396">
    <property type="component" value="Linkage Group LG6"/>
</dbReference>
<evidence type="ECO:0000256" key="1">
    <source>
        <dbReference type="SAM" id="Phobius"/>
    </source>
</evidence>
<feature type="transmembrane region" description="Helical" evidence="1">
    <location>
        <begin position="50"/>
        <end position="72"/>
    </location>
</feature>
<comment type="caution">
    <text evidence="2">The sequence shown here is derived from an EMBL/GenBank/DDBJ whole genome shotgun (WGS) entry which is preliminary data.</text>
</comment>